<comment type="subcellular location">
    <subcellularLocation>
        <location evidence="2">Cell membrane</location>
        <topology evidence="2">Multi-pass membrane protein</topology>
    </subcellularLocation>
</comment>
<protein>
    <recommendedName>
        <fullName evidence="3">histidine kinase</fullName>
        <ecNumber evidence="3">2.7.13.3</ecNumber>
    </recommendedName>
</protein>
<comment type="catalytic activity">
    <reaction evidence="1">
        <text>ATP + protein L-histidine = ADP + protein N-phospho-L-histidine.</text>
        <dbReference type="EC" id="2.7.13.3"/>
    </reaction>
</comment>
<dbReference type="EMBL" id="JALIRP010000007">
    <property type="protein sequence ID" value="MCJ8013491.1"/>
    <property type="molecule type" value="Genomic_DNA"/>
</dbReference>
<dbReference type="SUPFAM" id="SSF55874">
    <property type="entry name" value="ATPase domain of HSP90 chaperone/DNA topoisomerase II/histidine kinase"/>
    <property type="match status" value="1"/>
</dbReference>
<evidence type="ECO:0000256" key="3">
    <source>
        <dbReference type="ARBA" id="ARBA00012438"/>
    </source>
</evidence>
<dbReference type="InterPro" id="IPR004358">
    <property type="entry name" value="Sig_transdc_His_kin-like_C"/>
</dbReference>
<dbReference type="EC" id="2.7.13.3" evidence="3"/>
<evidence type="ECO:0000259" key="13">
    <source>
        <dbReference type="PROSITE" id="PS50109"/>
    </source>
</evidence>
<reference evidence="15" key="1">
    <citation type="submission" date="2022-04" db="EMBL/GenBank/DDBJ databases">
        <title>Paenibacillus mangrovi sp. nov., a novel endophytic bacterium isolated from bark of Kandelia candel.</title>
        <authorList>
            <person name="Tuo L."/>
        </authorList>
    </citation>
    <scope>NUCLEOTIDE SEQUENCE</scope>
    <source>
        <strain evidence="15">KQZ6P-2</strain>
    </source>
</reference>
<evidence type="ECO:0000313" key="15">
    <source>
        <dbReference type="EMBL" id="MCJ8013491.1"/>
    </source>
</evidence>
<dbReference type="PANTHER" id="PTHR34220">
    <property type="entry name" value="SENSOR HISTIDINE KINASE YPDA"/>
    <property type="match status" value="1"/>
</dbReference>
<keyword evidence="12" id="KW-1133">Transmembrane helix</keyword>
<evidence type="ECO:0000256" key="2">
    <source>
        <dbReference type="ARBA" id="ARBA00004651"/>
    </source>
</evidence>
<dbReference type="SMART" id="SM00387">
    <property type="entry name" value="HATPase_c"/>
    <property type="match status" value="1"/>
</dbReference>
<keyword evidence="9" id="KW-0067">ATP-binding</keyword>
<keyword evidence="12" id="KW-0812">Transmembrane</keyword>
<comment type="caution">
    <text evidence="15">The sequence shown here is derived from an EMBL/GenBank/DDBJ whole genome shotgun (WGS) entry which is preliminary data.</text>
</comment>
<evidence type="ECO:0000256" key="9">
    <source>
        <dbReference type="ARBA" id="ARBA00022840"/>
    </source>
</evidence>
<feature type="transmembrane region" description="Helical" evidence="12">
    <location>
        <begin position="295"/>
        <end position="317"/>
    </location>
</feature>
<dbReference type="InterPro" id="IPR003594">
    <property type="entry name" value="HATPase_dom"/>
</dbReference>
<feature type="domain" description="HAMP" evidence="14">
    <location>
        <begin position="319"/>
        <end position="371"/>
    </location>
</feature>
<dbReference type="Gene3D" id="3.30.450.20">
    <property type="entry name" value="PAS domain"/>
    <property type="match status" value="1"/>
</dbReference>
<dbReference type="GO" id="GO:0000155">
    <property type="term" value="F:phosphorelay sensor kinase activity"/>
    <property type="evidence" value="ECO:0007669"/>
    <property type="project" value="InterPro"/>
</dbReference>
<dbReference type="SUPFAM" id="SSF158472">
    <property type="entry name" value="HAMP domain-like"/>
    <property type="match status" value="1"/>
</dbReference>
<dbReference type="RefSeq" id="WP_244727004.1">
    <property type="nucleotide sequence ID" value="NZ_JALIRP010000007.1"/>
</dbReference>
<evidence type="ECO:0000256" key="1">
    <source>
        <dbReference type="ARBA" id="ARBA00000085"/>
    </source>
</evidence>
<dbReference type="InterPro" id="IPR036890">
    <property type="entry name" value="HATPase_C_sf"/>
</dbReference>
<feature type="domain" description="Histidine kinase" evidence="13">
    <location>
        <begin position="392"/>
        <end position="589"/>
    </location>
</feature>
<accession>A0A9X1WRU7</accession>
<dbReference type="SMART" id="SM00304">
    <property type="entry name" value="HAMP"/>
    <property type="match status" value="1"/>
</dbReference>
<keyword evidence="4" id="KW-1003">Cell membrane</keyword>
<dbReference type="GO" id="GO:0005524">
    <property type="term" value="F:ATP binding"/>
    <property type="evidence" value="ECO:0007669"/>
    <property type="project" value="UniProtKB-KW"/>
</dbReference>
<dbReference type="InterPro" id="IPR010559">
    <property type="entry name" value="Sig_transdc_His_kin_internal"/>
</dbReference>
<organism evidence="15 16">
    <name type="scientific">Paenibacillus mangrovi</name>
    <dbReference type="NCBI Taxonomy" id="2931978"/>
    <lineage>
        <taxon>Bacteria</taxon>
        <taxon>Bacillati</taxon>
        <taxon>Bacillota</taxon>
        <taxon>Bacilli</taxon>
        <taxon>Bacillales</taxon>
        <taxon>Paenibacillaceae</taxon>
        <taxon>Paenibacillus</taxon>
    </lineage>
</organism>
<keyword evidence="8 15" id="KW-0418">Kinase</keyword>
<dbReference type="PRINTS" id="PR00344">
    <property type="entry name" value="BCTRLSENSOR"/>
</dbReference>
<dbReference type="Proteomes" id="UP001139347">
    <property type="component" value="Unassembled WGS sequence"/>
</dbReference>
<keyword evidence="5" id="KW-0597">Phosphoprotein</keyword>
<gene>
    <name evidence="15" type="ORF">MUG84_17330</name>
</gene>
<evidence type="ECO:0000256" key="8">
    <source>
        <dbReference type="ARBA" id="ARBA00022777"/>
    </source>
</evidence>
<evidence type="ECO:0000259" key="14">
    <source>
        <dbReference type="PROSITE" id="PS50885"/>
    </source>
</evidence>
<evidence type="ECO:0000256" key="10">
    <source>
        <dbReference type="ARBA" id="ARBA00023012"/>
    </source>
</evidence>
<evidence type="ECO:0000313" key="16">
    <source>
        <dbReference type="Proteomes" id="UP001139347"/>
    </source>
</evidence>
<evidence type="ECO:0000256" key="11">
    <source>
        <dbReference type="ARBA" id="ARBA00023136"/>
    </source>
</evidence>
<evidence type="ECO:0000256" key="6">
    <source>
        <dbReference type="ARBA" id="ARBA00022679"/>
    </source>
</evidence>
<keyword evidence="6" id="KW-0808">Transferase</keyword>
<dbReference type="Pfam" id="PF06580">
    <property type="entry name" value="His_kinase"/>
    <property type="match status" value="1"/>
</dbReference>
<keyword evidence="10" id="KW-0902">Two-component regulatory system</keyword>
<dbReference type="PANTHER" id="PTHR34220:SF7">
    <property type="entry name" value="SENSOR HISTIDINE KINASE YPDA"/>
    <property type="match status" value="1"/>
</dbReference>
<dbReference type="InterPro" id="IPR005467">
    <property type="entry name" value="His_kinase_dom"/>
</dbReference>
<dbReference type="GO" id="GO:0005886">
    <property type="term" value="C:plasma membrane"/>
    <property type="evidence" value="ECO:0007669"/>
    <property type="project" value="UniProtKB-SubCell"/>
</dbReference>
<evidence type="ECO:0000256" key="5">
    <source>
        <dbReference type="ARBA" id="ARBA00022553"/>
    </source>
</evidence>
<keyword evidence="16" id="KW-1185">Reference proteome</keyword>
<keyword evidence="7" id="KW-0547">Nucleotide-binding</keyword>
<dbReference type="AlphaFoldDB" id="A0A9X1WRU7"/>
<dbReference type="Pfam" id="PF02518">
    <property type="entry name" value="HATPase_c"/>
    <property type="match status" value="1"/>
</dbReference>
<dbReference type="Pfam" id="PF00672">
    <property type="entry name" value="HAMP"/>
    <property type="match status" value="1"/>
</dbReference>
<dbReference type="Gene3D" id="1.10.8.500">
    <property type="entry name" value="HAMP domain in histidine kinase"/>
    <property type="match status" value="1"/>
</dbReference>
<sequence>MSFFYRMFINARMERKLAIVFIIFIILPISIIGYISYSYYPKVLVDNTRTYVVQIGTGIVSQIEYDVKGMSDLSKMPLYIRELQDLLEQGDNALDVNRKISFYLQFMSEIKNSDSIYLFSNTKGRYYEHTRFSGARNDLNENYEKWKQIAEESSGSATLLRPKRVSDGQNNRYVYSVVRRLTSAYTDKPIGFILVDAGMGLIAGKIEELNKTTKGNALLIDDQGYVIYAVDENIIGTNIREDNRTRPALEHGLENYMTEWNGEPSLCVSVSSPQTGWKLLTFVPQNVMMKKANEIRYNTVLSIAIVIMTALSISILVSRALTIPLRKIVGLMKNVQKGMLDVRYPVTSSDEVGIVGAQFNKMLERIQALITENYEITLHKKDVEMRVLQSQINPHFMYNTLETIRLTAELNDDHKVSEMSYLLGKLLRYSISHSMETVTLQQEIQYLETYMALQNYRFSGRFRLELDIPEEWNDLRCPKLMLQPIAENAIYHGLEGVRGTGIIAIHIESNPESVYIHIADNGIGMSVSQLEGLINQMESAAIKTTNDRGIGLRNVYERIKLHYGNKSELLIHSEQGQGTCITIRLPLRQEMEADVIDHNR</sequence>
<dbReference type="PROSITE" id="PS50109">
    <property type="entry name" value="HIS_KIN"/>
    <property type="match status" value="1"/>
</dbReference>
<dbReference type="CDD" id="cd06225">
    <property type="entry name" value="HAMP"/>
    <property type="match status" value="1"/>
</dbReference>
<evidence type="ECO:0000256" key="4">
    <source>
        <dbReference type="ARBA" id="ARBA00022475"/>
    </source>
</evidence>
<dbReference type="InterPro" id="IPR003660">
    <property type="entry name" value="HAMP_dom"/>
</dbReference>
<feature type="transmembrane region" description="Helical" evidence="12">
    <location>
        <begin position="20"/>
        <end position="40"/>
    </location>
</feature>
<dbReference type="InterPro" id="IPR050640">
    <property type="entry name" value="Bact_2-comp_sensor_kinase"/>
</dbReference>
<dbReference type="Gene3D" id="3.30.565.10">
    <property type="entry name" value="Histidine kinase-like ATPase, C-terminal domain"/>
    <property type="match status" value="1"/>
</dbReference>
<evidence type="ECO:0000256" key="7">
    <source>
        <dbReference type="ARBA" id="ARBA00022741"/>
    </source>
</evidence>
<evidence type="ECO:0000256" key="12">
    <source>
        <dbReference type="SAM" id="Phobius"/>
    </source>
</evidence>
<keyword evidence="11 12" id="KW-0472">Membrane</keyword>
<name>A0A9X1WRU7_9BACL</name>
<dbReference type="PROSITE" id="PS50885">
    <property type="entry name" value="HAMP"/>
    <property type="match status" value="1"/>
</dbReference>
<proteinExistence type="predicted"/>